<dbReference type="EMBL" id="JBFSHR010000015">
    <property type="protein sequence ID" value="MEX6429355.1"/>
    <property type="molecule type" value="Genomic_DNA"/>
</dbReference>
<gene>
    <name evidence="1" type="ORF">AB6A68_05815</name>
</gene>
<dbReference type="Proteomes" id="UP001560267">
    <property type="component" value="Unassembled WGS sequence"/>
</dbReference>
<organism evidence="1 2">
    <name type="scientific">Ferrimicrobium acidiphilum</name>
    <dbReference type="NCBI Taxonomy" id="121039"/>
    <lineage>
        <taxon>Bacteria</taxon>
        <taxon>Bacillati</taxon>
        <taxon>Actinomycetota</taxon>
        <taxon>Acidimicrobiia</taxon>
        <taxon>Acidimicrobiales</taxon>
        <taxon>Acidimicrobiaceae</taxon>
        <taxon>Ferrimicrobium</taxon>
    </lineage>
</organism>
<comment type="caution">
    <text evidence="1">The sequence shown here is derived from an EMBL/GenBank/DDBJ whole genome shotgun (WGS) entry which is preliminary data.</text>
</comment>
<dbReference type="RefSeq" id="WP_369084397.1">
    <property type="nucleotide sequence ID" value="NZ_JBFSHR010000015.1"/>
</dbReference>
<accession>A0ABV3Y1T4</accession>
<proteinExistence type="predicted"/>
<protein>
    <submittedName>
        <fullName evidence="1">Uncharacterized protein</fullName>
    </submittedName>
</protein>
<evidence type="ECO:0000313" key="1">
    <source>
        <dbReference type="EMBL" id="MEX6429355.1"/>
    </source>
</evidence>
<keyword evidence="2" id="KW-1185">Reference proteome</keyword>
<evidence type="ECO:0000313" key="2">
    <source>
        <dbReference type="Proteomes" id="UP001560267"/>
    </source>
</evidence>
<name>A0ABV3Y1T4_9ACTN</name>
<reference evidence="1 2" key="1">
    <citation type="submission" date="2024-07" db="EMBL/GenBank/DDBJ databases">
        <title>Draft Genome Sequence of Ferrimicrobium acidiphilum Strain YE2023, Isolated from a Pulp of Bioleach Reactor.</title>
        <authorList>
            <person name="Elkina Y.A."/>
            <person name="Bulaeva A.G."/>
            <person name="Beletsky A.V."/>
            <person name="Mardanov A.V."/>
        </authorList>
    </citation>
    <scope>NUCLEOTIDE SEQUENCE [LARGE SCALE GENOMIC DNA]</scope>
    <source>
        <strain evidence="1 2">YE2023</strain>
    </source>
</reference>
<sequence length="220" mass="24483">MKNPESPTQFIRSHLDEMIEWRSRGLTWKEIASQLTRDGTSANTSLVVSTYNDELRLRSSPSRIAALRWAIDNERAIADLRNRGYGWATIAGLLPPVAIKQGSIPELDVLVAEYTAVIAPANSTSTKRDQELILKWIKRKGLKTFTTRDAMLSNRRRFSTSNTTQATLHALVDRGYIRVGKHADAPTHKRSGSPIWEVISHASEATSPATHPQVGENNAN</sequence>